<dbReference type="Pfam" id="PF00535">
    <property type="entry name" value="Glycos_transf_2"/>
    <property type="match status" value="1"/>
</dbReference>
<feature type="domain" description="Glycosyltransferase 2-like" evidence="3">
    <location>
        <begin position="5"/>
        <end position="147"/>
    </location>
</feature>
<evidence type="ECO:0000256" key="2">
    <source>
        <dbReference type="ARBA" id="ARBA00023157"/>
    </source>
</evidence>
<keyword evidence="1" id="KW-0808">Transferase</keyword>
<dbReference type="OrthoDB" id="6148090at2759"/>
<dbReference type="InterPro" id="IPR029044">
    <property type="entry name" value="Nucleotide-diphossugar_trans"/>
</dbReference>
<gene>
    <name evidence="5" type="ORF">EGW08_014100</name>
</gene>
<dbReference type="GO" id="GO:0006493">
    <property type="term" value="P:protein O-linked glycosylation"/>
    <property type="evidence" value="ECO:0007669"/>
    <property type="project" value="TreeGrafter"/>
</dbReference>
<dbReference type="Proteomes" id="UP000271974">
    <property type="component" value="Unassembled WGS sequence"/>
</dbReference>
<reference evidence="5 6" key="1">
    <citation type="submission" date="2019-01" db="EMBL/GenBank/DDBJ databases">
        <title>A draft genome assembly of the solar-powered sea slug Elysia chlorotica.</title>
        <authorList>
            <person name="Cai H."/>
            <person name="Li Q."/>
            <person name="Fang X."/>
            <person name="Li J."/>
            <person name="Curtis N.E."/>
            <person name="Altenburger A."/>
            <person name="Shibata T."/>
            <person name="Feng M."/>
            <person name="Maeda T."/>
            <person name="Schwartz J.A."/>
            <person name="Shigenobu S."/>
            <person name="Lundholm N."/>
            <person name="Nishiyama T."/>
            <person name="Yang H."/>
            <person name="Hasebe M."/>
            <person name="Li S."/>
            <person name="Pierce S.K."/>
            <person name="Wang J."/>
        </authorList>
    </citation>
    <scope>NUCLEOTIDE SEQUENCE [LARGE SCALE GENOMIC DNA]</scope>
    <source>
        <strain evidence="5">EC2010</strain>
        <tissue evidence="5">Whole organism of an adult</tissue>
    </source>
</reference>
<dbReference type="InterPro" id="IPR027791">
    <property type="entry name" value="Galactosyl_T_C"/>
</dbReference>
<accession>A0A433T943</accession>
<dbReference type="Gene3D" id="3.90.550.10">
    <property type="entry name" value="Spore Coat Polysaccharide Biosynthesis Protein SpsA, Chain A"/>
    <property type="match status" value="1"/>
</dbReference>
<feature type="non-terminal residue" evidence="5">
    <location>
        <position position="286"/>
    </location>
</feature>
<evidence type="ECO:0000313" key="5">
    <source>
        <dbReference type="EMBL" id="RUS78127.1"/>
    </source>
</evidence>
<dbReference type="PANTHER" id="PTHR11675:SF126">
    <property type="entry name" value="RICIN B LECTIN DOMAIN-CONTAINING PROTEIN"/>
    <property type="match status" value="1"/>
</dbReference>
<sequence>MPKVSVLVVFYNEAWSTLLRTIHSILDRSPPHALAELVLLDDFSNLPYLGDPLASYVQTLEKVRLLRATERLGLIRARNAIFEYSTGDVVVFLDSHIECFPGWLEHLVAPIVSDYRTVTFPVIDIIHKKTFRLVESKTPTLVGGLNIKTMNFAWLGSRSLAATEPEANVRSPTMPGGLYAVSRKWFSELGQYDPGLELWGGENIEMSFKTWMCGGRLLQVSCSHVGHVFRDVNPAMRDTKRNPSIRNSVRVAEVWMDQFKHFFYEKIAYNIKDFGDVSTRVHMRES</sequence>
<feature type="domain" description="Galactosyltransferase C-terminal" evidence="4">
    <location>
        <begin position="159"/>
        <end position="222"/>
    </location>
</feature>
<dbReference type="SUPFAM" id="SSF53448">
    <property type="entry name" value="Nucleotide-diphospho-sugar transferases"/>
    <property type="match status" value="1"/>
</dbReference>
<keyword evidence="6" id="KW-1185">Reference proteome</keyword>
<dbReference type="PANTHER" id="PTHR11675">
    <property type="entry name" value="N-ACETYLGALACTOSAMINYLTRANSFERASE"/>
    <property type="match status" value="1"/>
</dbReference>
<evidence type="ECO:0000256" key="1">
    <source>
        <dbReference type="ARBA" id="ARBA00022679"/>
    </source>
</evidence>
<dbReference type="GO" id="GO:0005794">
    <property type="term" value="C:Golgi apparatus"/>
    <property type="evidence" value="ECO:0007669"/>
    <property type="project" value="TreeGrafter"/>
</dbReference>
<evidence type="ECO:0000259" key="3">
    <source>
        <dbReference type="Pfam" id="PF00535"/>
    </source>
</evidence>
<organism evidence="5 6">
    <name type="scientific">Elysia chlorotica</name>
    <name type="common">Eastern emerald elysia</name>
    <name type="synonym">Sea slug</name>
    <dbReference type="NCBI Taxonomy" id="188477"/>
    <lineage>
        <taxon>Eukaryota</taxon>
        <taxon>Metazoa</taxon>
        <taxon>Spiralia</taxon>
        <taxon>Lophotrochozoa</taxon>
        <taxon>Mollusca</taxon>
        <taxon>Gastropoda</taxon>
        <taxon>Heterobranchia</taxon>
        <taxon>Euthyneura</taxon>
        <taxon>Panpulmonata</taxon>
        <taxon>Sacoglossa</taxon>
        <taxon>Placobranchoidea</taxon>
        <taxon>Plakobranchidae</taxon>
        <taxon>Elysia</taxon>
    </lineage>
</organism>
<keyword evidence="2" id="KW-1015">Disulfide bond</keyword>
<dbReference type="Pfam" id="PF02709">
    <property type="entry name" value="Glyco_transf_7C"/>
    <property type="match status" value="1"/>
</dbReference>
<evidence type="ECO:0000313" key="6">
    <source>
        <dbReference type="Proteomes" id="UP000271974"/>
    </source>
</evidence>
<proteinExistence type="predicted"/>
<dbReference type="EMBL" id="RQTK01000531">
    <property type="protein sequence ID" value="RUS78127.1"/>
    <property type="molecule type" value="Genomic_DNA"/>
</dbReference>
<comment type="caution">
    <text evidence="5">The sequence shown here is derived from an EMBL/GenBank/DDBJ whole genome shotgun (WGS) entry which is preliminary data.</text>
</comment>
<dbReference type="InterPro" id="IPR001173">
    <property type="entry name" value="Glyco_trans_2-like"/>
</dbReference>
<dbReference type="AlphaFoldDB" id="A0A433T943"/>
<evidence type="ECO:0000259" key="4">
    <source>
        <dbReference type="Pfam" id="PF02709"/>
    </source>
</evidence>
<name>A0A433T943_ELYCH</name>
<protein>
    <submittedName>
        <fullName evidence="5">Uncharacterized protein</fullName>
    </submittedName>
</protein>
<dbReference type="GO" id="GO:0004653">
    <property type="term" value="F:polypeptide N-acetylgalactosaminyltransferase activity"/>
    <property type="evidence" value="ECO:0007669"/>
    <property type="project" value="TreeGrafter"/>
</dbReference>